<name>A0ABS2DR09_9BURK</name>
<keyword evidence="3" id="KW-1185">Reference proteome</keyword>
<protein>
    <submittedName>
        <fullName evidence="2">DUF3455 domain-containing protein</fullName>
    </submittedName>
</protein>
<proteinExistence type="predicted"/>
<dbReference type="Pfam" id="PF11937">
    <property type="entry name" value="DUF3455"/>
    <property type="match status" value="1"/>
</dbReference>
<feature type="chain" id="PRO_5045599226" evidence="1">
    <location>
        <begin position="22"/>
        <end position="169"/>
    </location>
</feature>
<dbReference type="InterPro" id="IPR021851">
    <property type="entry name" value="DUF3455"/>
</dbReference>
<gene>
    <name evidence="2" type="ORF">H6A60_01280</name>
</gene>
<dbReference type="PROSITE" id="PS51257">
    <property type="entry name" value="PROKAR_LIPOPROTEIN"/>
    <property type="match status" value="1"/>
</dbReference>
<sequence length="169" mass="18401">MARHLFGLLGKAAALGLAALAAGCSTFVTQTTQPTENVTAIYSWHAKGNMVFTCAYDAEGAYWRFLKPEGALYDESGRKQADLLADFGIRARDGSRITARIVKQTDTDDARNLKPALFETSGASKGILKGIRYVERRSPKGGMPLAGCSASQRGKRLAVPFTARYIFYR</sequence>
<accession>A0ABS2DR09</accession>
<dbReference type="EMBL" id="JACJJC010000001">
    <property type="protein sequence ID" value="MBM6703148.1"/>
    <property type="molecule type" value="Genomic_DNA"/>
</dbReference>
<evidence type="ECO:0000313" key="2">
    <source>
        <dbReference type="EMBL" id="MBM6703148.1"/>
    </source>
</evidence>
<comment type="caution">
    <text evidence="2">The sequence shown here is derived from an EMBL/GenBank/DDBJ whole genome shotgun (WGS) entry which is preliminary data.</text>
</comment>
<keyword evidence="1" id="KW-0732">Signal</keyword>
<dbReference type="RefSeq" id="WP_205101528.1">
    <property type="nucleotide sequence ID" value="NZ_JACJJC010000001.1"/>
</dbReference>
<evidence type="ECO:0000313" key="3">
    <source>
        <dbReference type="Proteomes" id="UP000715095"/>
    </source>
</evidence>
<reference evidence="2 3" key="1">
    <citation type="journal article" date="2021" name="Sci. Rep.">
        <title>The distribution of antibiotic resistance genes in chicken gut microbiota commensals.</title>
        <authorList>
            <person name="Juricova H."/>
            <person name="Matiasovicova J."/>
            <person name="Kubasova T."/>
            <person name="Cejkova D."/>
            <person name="Rychlik I."/>
        </authorList>
    </citation>
    <scope>NUCLEOTIDE SEQUENCE [LARGE SCALE GENOMIC DNA]</scope>
    <source>
        <strain evidence="2 3">An829</strain>
    </source>
</reference>
<dbReference type="Proteomes" id="UP000715095">
    <property type="component" value="Unassembled WGS sequence"/>
</dbReference>
<feature type="signal peptide" evidence="1">
    <location>
        <begin position="1"/>
        <end position="21"/>
    </location>
</feature>
<evidence type="ECO:0000256" key="1">
    <source>
        <dbReference type="SAM" id="SignalP"/>
    </source>
</evidence>
<organism evidence="2 3">
    <name type="scientific">Sutterella massiliensis</name>
    <dbReference type="NCBI Taxonomy" id="1816689"/>
    <lineage>
        <taxon>Bacteria</taxon>
        <taxon>Pseudomonadati</taxon>
        <taxon>Pseudomonadota</taxon>
        <taxon>Betaproteobacteria</taxon>
        <taxon>Burkholderiales</taxon>
        <taxon>Sutterellaceae</taxon>
        <taxon>Sutterella</taxon>
    </lineage>
</organism>